<accession>A0AAD9SZW8</accession>
<dbReference type="AlphaFoldDB" id="A0AAD9SZW8"/>
<organism evidence="1 2">
    <name type="scientific">Diplocarpon rosae</name>
    <dbReference type="NCBI Taxonomy" id="946125"/>
    <lineage>
        <taxon>Eukaryota</taxon>
        <taxon>Fungi</taxon>
        <taxon>Dikarya</taxon>
        <taxon>Ascomycota</taxon>
        <taxon>Pezizomycotina</taxon>
        <taxon>Leotiomycetes</taxon>
        <taxon>Helotiales</taxon>
        <taxon>Drepanopezizaceae</taxon>
        <taxon>Diplocarpon</taxon>
    </lineage>
</organism>
<sequence length="615" mass="70703">MSRVTRARLREQRAFLEAQPEWEVDSPLTRSKTRSGIIGGVYLKRAIISPRHTTNGSLVDDDDQEEYNMYGEKKAPQSNLSSESSTPRIMANESGASQAFKTLPLEIHQHIALFLPKDRDIISYALICKKSSFAINWSIWRKRFLQFFDEVAGLQPQELTWRYAFRRDVCQNWVAFDLKGLGLGRLDKEMQKVQVYNQKNAIEVIQGLLLGESSRSLLIGRRLLTIRTDSKASMASDGNGKQIVRGLNLSYIADLLTGNGVSYLDIVDSIFNTSFDKDVNAAYSSRQVVTASKDKTLIYVVQLCLTPFSLHHDFCNRNVNHFDVSQYYAYSRPCSQPICTGFFKQDVNVRWLLHVVNFFKYHFKSEGEGLIAHDYKELEVDQLPQFWVGNIKGGTQPLARHWKGAYTYMENSSLASLRKWDGKKSIIHQDALDGNESFQDMDIFFDNVQNSHYSWPQDWESILCSDPFEDPEQLRRAKRHNVPTDQKPGIRQFWGSCRGSRRGHFFGRVHALTLQQGFHGFQRVSMMKFYTQMDHNEDHIYDAAQVWAYEGIVLPGGRIIVGRWWSARDDPNNIGTTSGPFMWWNVDRSGTTELIEEREAFDFLDTLQDQIVVSG</sequence>
<evidence type="ECO:0008006" key="3">
    <source>
        <dbReference type="Google" id="ProtNLM"/>
    </source>
</evidence>
<proteinExistence type="predicted"/>
<reference evidence="1" key="1">
    <citation type="submission" date="2023-06" db="EMBL/GenBank/DDBJ databases">
        <title>Draft genome of Marssonina rosae.</title>
        <authorList>
            <person name="Cheng Q."/>
        </authorList>
    </citation>
    <scope>NUCLEOTIDE SEQUENCE</scope>
    <source>
        <strain evidence="1">R4</strain>
    </source>
</reference>
<protein>
    <recommendedName>
        <fullName evidence="3">F-box domain-containing protein</fullName>
    </recommendedName>
</protein>
<evidence type="ECO:0000313" key="1">
    <source>
        <dbReference type="EMBL" id="KAK2626841.1"/>
    </source>
</evidence>
<name>A0AAD9SZW8_9HELO</name>
<comment type="caution">
    <text evidence="1">The sequence shown here is derived from an EMBL/GenBank/DDBJ whole genome shotgun (WGS) entry which is preliminary data.</text>
</comment>
<dbReference type="EMBL" id="JAUBYV010000005">
    <property type="protein sequence ID" value="KAK2626841.1"/>
    <property type="molecule type" value="Genomic_DNA"/>
</dbReference>
<keyword evidence="2" id="KW-1185">Reference proteome</keyword>
<dbReference type="Proteomes" id="UP001285354">
    <property type="component" value="Unassembled WGS sequence"/>
</dbReference>
<evidence type="ECO:0000313" key="2">
    <source>
        <dbReference type="Proteomes" id="UP001285354"/>
    </source>
</evidence>
<gene>
    <name evidence="1" type="ORF">QTJ16_004016</name>
</gene>